<dbReference type="Proteomes" id="UP000228934">
    <property type="component" value="Unassembled WGS sequence"/>
</dbReference>
<dbReference type="SUPFAM" id="SSF52047">
    <property type="entry name" value="RNI-like"/>
    <property type="match status" value="1"/>
</dbReference>
<reference evidence="2" key="1">
    <citation type="journal article" date="2017" name="Nat. Commun.">
        <title>The North American bullfrog draft genome provides insight into hormonal regulation of long noncoding RNA.</title>
        <authorList>
            <person name="Hammond S.A."/>
            <person name="Warren R.L."/>
            <person name="Vandervalk B.P."/>
            <person name="Kucuk E."/>
            <person name="Khan H."/>
            <person name="Gibb E.A."/>
            <person name="Pandoh P."/>
            <person name="Kirk H."/>
            <person name="Zhao Y."/>
            <person name="Jones M."/>
            <person name="Mungall A.J."/>
            <person name="Coope R."/>
            <person name="Pleasance S."/>
            <person name="Moore R.A."/>
            <person name="Holt R.A."/>
            <person name="Round J.M."/>
            <person name="Ohora S."/>
            <person name="Walle B.V."/>
            <person name="Veldhoen N."/>
            <person name="Helbing C.C."/>
            <person name="Birol I."/>
        </authorList>
    </citation>
    <scope>NUCLEOTIDE SEQUENCE [LARGE SCALE GENOMIC DNA]</scope>
</reference>
<proteinExistence type="predicted"/>
<gene>
    <name evidence="1" type="ORF">AB205_0031870</name>
</gene>
<protein>
    <submittedName>
        <fullName evidence="1">Uncharacterized protein</fullName>
    </submittedName>
</protein>
<dbReference type="Gene3D" id="3.80.10.10">
    <property type="entry name" value="Ribonuclease Inhibitor"/>
    <property type="match status" value="1"/>
</dbReference>
<sequence length="86" mass="9957">MLQDILLDDEHLPLMMPLINNKNLTYLELSNNSLTGASTPYLRELILKSPSLKNISLFFNHRLPFEDRRLLLNLRAQKPGLDILID</sequence>
<dbReference type="EMBL" id="KV981185">
    <property type="protein sequence ID" value="PIO22825.1"/>
    <property type="molecule type" value="Genomic_DNA"/>
</dbReference>
<dbReference type="InterPro" id="IPR032675">
    <property type="entry name" value="LRR_dom_sf"/>
</dbReference>
<accession>A0A2G9R4T4</accession>
<dbReference type="OrthoDB" id="120976at2759"/>
<name>A0A2G9R4T4_AQUCT</name>
<dbReference type="AlphaFoldDB" id="A0A2G9R4T4"/>
<keyword evidence="2" id="KW-1185">Reference proteome</keyword>
<evidence type="ECO:0000313" key="2">
    <source>
        <dbReference type="Proteomes" id="UP000228934"/>
    </source>
</evidence>
<evidence type="ECO:0000313" key="1">
    <source>
        <dbReference type="EMBL" id="PIO22825.1"/>
    </source>
</evidence>
<organism evidence="1 2">
    <name type="scientific">Aquarana catesbeiana</name>
    <name type="common">American bullfrog</name>
    <name type="synonym">Rana catesbeiana</name>
    <dbReference type="NCBI Taxonomy" id="8400"/>
    <lineage>
        <taxon>Eukaryota</taxon>
        <taxon>Metazoa</taxon>
        <taxon>Chordata</taxon>
        <taxon>Craniata</taxon>
        <taxon>Vertebrata</taxon>
        <taxon>Euteleostomi</taxon>
        <taxon>Amphibia</taxon>
        <taxon>Batrachia</taxon>
        <taxon>Anura</taxon>
        <taxon>Neobatrachia</taxon>
        <taxon>Ranoidea</taxon>
        <taxon>Ranidae</taxon>
        <taxon>Aquarana</taxon>
    </lineage>
</organism>